<evidence type="ECO:0000313" key="5">
    <source>
        <dbReference type="Proteomes" id="UP001235840"/>
    </source>
</evidence>
<dbReference type="Pfam" id="PF01648">
    <property type="entry name" value="ACPS"/>
    <property type="match status" value="1"/>
</dbReference>
<comment type="similarity">
    <text evidence="1">Belongs to the P-Pant transferase superfamily. Gsp/Sfp/HetI/AcpT family.</text>
</comment>
<dbReference type="GO" id="GO:0016740">
    <property type="term" value="F:transferase activity"/>
    <property type="evidence" value="ECO:0007669"/>
    <property type="project" value="UniProtKB-KW"/>
</dbReference>
<gene>
    <name evidence="4" type="ORF">J2S11_003877</name>
</gene>
<accession>A0ABT9W3W8</accession>
<dbReference type="InterPro" id="IPR037143">
    <property type="entry name" value="4-PPantetheinyl_Trfase_dom_sf"/>
</dbReference>
<comment type="caution">
    <text evidence="4">The sequence shown here is derived from an EMBL/GenBank/DDBJ whole genome shotgun (WGS) entry which is preliminary data.</text>
</comment>
<keyword evidence="5" id="KW-1185">Reference proteome</keyword>
<protein>
    <submittedName>
        <fullName evidence="4">Phosphopantetheinyl transferase</fullName>
    </submittedName>
</protein>
<proteinExistence type="inferred from homology"/>
<dbReference type="Proteomes" id="UP001235840">
    <property type="component" value="Unassembled WGS sequence"/>
</dbReference>
<dbReference type="PANTHER" id="PTHR12215:SF10">
    <property type="entry name" value="L-AMINOADIPATE-SEMIALDEHYDE DEHYDROGENASE-PHOSPHOPANTETHEINYL TRANSFERASE"/>
    <property type="match status" value="1"/>
</dbReference>
<sequence length="257" mass="29436">MIDYLLEVKRENKKELKTYTANLSLGLSNPTSTEQIIPFLSPREQQELEQFKFEKRRREYSLGRYVGKKSVQSLLNNTAMEDISIINGVFNQPVLYYPNSSERIQVSISHADHLAVALAFPEEHPMGIDVEKVSGDNEEALLRQMLDTELELLKGQQLLLNQGLTLLWTAKEALSKVLKTGLTVPLSVLAIHHLEKTDEGYMCEFKNFLQYKTYSWLFDCYVCSLCLPRNSLLCSSSEEIRKVLLALLNHQSTKTFN</sequence>
<dbReference type="InterPro" id="IPR050559">
    <property type="entry name" value="P-Pant_transferase_sf"/>
</dbReference>
<dbReference type="PANTHER" id="PTHR12215">
    <property type="entry name" value="PHOSPHOPANTETHEINE TRANSFERASE"/>
    <property type="match status" value="1"/>
</dbReference>
<feature type="domain" description="4'-phosphopantetheinyl transferase" evidence="3">
    <location>
        <begin position="125"/>
        <end position="226"/>
    </location>
</feature>
<dbReference type="RefSeq" id="WP_307397283.1">
    <property type="nucleotide sequence ID" value="NZ_JAUSTY010000021.1"/>
</dbReference>
<evidence type="ECO:0000259" key="3">
    <source>
        <dbReference type="Pfam" id="PF01648"/>
    </source>
</evidence>
<reference evidence="4 5" key="1">
    <citation type="submission" date="2023-07" db="EMBL/GenBank/DDBJ databases">
        <title>Genomic Encyclopedia of Type Strains, Phase IV (KMG-IV): sequencing the most valuable type-strain genomes for metagenomic binning, comparative biology and taxonomic classification.</title>
        <authorList>
            <person name="Goeker M."/>
        </authorList>
    </citation>
    <scope>NUCLEOTIDE SEQUENCE [LARGE SCALE GENOMIC DNA]</scope>
    <source>
        <strain evidence="4 5">DSM 12751</strain>
    </source>
</reference>
<dbReference type="InterPro" id="IPR008278">
    <property type="entry name" value="4-PPantetheinyl_Trfase_dom"/>
</dbReference>
<dbReference type="EMBL" id="JAUSTY010000021">
    <property type="protein sequence ID" value="MDQ0167947.1"/>
    <property type="molecule type" value="Genomic_DNA"/>
</dbReference>
<keyword evidence="2 4" id="KW-0808">Transferase</keyword>
<organism evidence="4 5">
    <name type="scientific">Caldalkalibacillus horti</name>
    <dbReference type="NCBI Taxonomy" id="77523"/>
    <lineage>
        <taxon>Bacteria</taxon>
        <taxon>Bacillati</taxon>
        <taxon>Bacillota</taxon>
        <taxon>Bacilli</taxon>
        <taxon>Bacillales</taxon>
        <taxon>Bacillaceae</taxon>
        <taxon>Caldalkalibacillus</taxon>
    </lineage>
</organism>
<evidence type="ECO:0000256" key="2">
    <source>
        <dbReference type="ARBA" id="ARBA00022679"/>
    </source>
</evidence>
<evidence type="ECO:0000256" key="1">
    <source>
        <dbReference type="ARBA" id="ARBA00010990"/>
    </source>
</evidence>
<dbReference type="Gene3D" id="3.90.470.20">
    <property type="entry name" value="4'-phosphopantetheinyl transferase domain"/>
    <property type="match status" value="2"/>
</dbReference>
<dbReference type="SUPFAM" id="SSF56214">
    <property type="entry name" value="4'-phosphopantetheinyl transferase"/>
    <property type="match status" value="2"/>
</dbReference>
<evidence type="ECO:0000313" key="4">
    <source>
        <dbReference type="EMBL" id="MDQ0167947.1"/>
    </source>
</evidence>
<name>A0ABT9W3W8_9BACI</name>